<dbReference type="STRING" id="89524.SAMN05444370_13211"/>
<evidence type="ECO:0000313" key="5">
    <source>
        <dbReference type="Proteomes" id="UP000198703"/>
    </source>
</evidence>
<evidence type="ECO:0000256" key="1">
    <source>
        <dbReference type="ARBA" id="ARBA00022729"/>
    </source>
</evidence>
<feature type="domain" description="PBP" evidence="3">
    <location>
        <begin position="28"/>
        <end position="316"/>
    </location>
</feature>
<name>A0A1H4FZR6_9RHOB</name>
<keyword evidence="1 2" id="KW-0732">Signal</keyword>
<dbReference type="Pfam" id="PF12849">
    <property type="entry name" value="PBP_like_2"/>
    <property type="match status" value="1"/>
</dbReference>
<organism evidence="4 5">
    <name type="scientific">Rubrimonas cliftonensis</name>
    <dbReference type="NCBI Taxonomy" id="89524"/>
    <lineage>
        <taxon>Bacteria</taxon>
        <taxon>Pseudomonadati</taxon>
        <taxon>Pseudomonadota</taxon>
        <taxon>Alphaproteobacteria</taxon>
        <taxon>Rhodobacterales</taxon>
        <taxon>Paracoccaceae</taxon>
        <taxon>Rubrimonas</taxon>
    </lineage>
</organism>
<dbReference type="Gene3D" id="3.40.190.10">
    <property type="entry name" value="Periplasmic binding protein-like II"/>
    <property type="match status" value="2"/>
</dbReference>
<dbReference type="AlphaFoldDB" id="A0A1H4FZR6"/>
<keyword evidence="5" id="KW-1185">Reference proteome</keyword>
<gene>
    <name evidence="4" type="ORF">SAMN05444370_13211</name>
</gene>
<accession>A0A1H4FZR6</accession>
<protein>
    <submittedName>
        <fullName evidence="4">Phosphate ABC transporter substrate-binding protein, PhoT family</fullName>
    </submittedName>
</protein>
<dbReference type="SUPFAM" id="SSF53850">
    <property type="entry name" value="Periplasmic binding protein-like II"/>
    <property type="match status" value="1"/>
</dbReference>
<dbReference type="PANTHER" id="PTHR30570:SF1">
    <property type="entry name" value="PHOSPHATE-BINDING PROTEIN PSTS"/>
    <property type="match status" value="1"/>
</dbReference>
<evidence type="ECO:0000313" key="4">
    <source>
        <dbReference type="EMBL" id="SEB02627.1"/>
    </source>
</evidence>
<dbReference type="Proteomes" id="UP000198703">
    <property type="component" value="Unassembled WGS sequence"/>
</dbReference>
<feature type="signal peptide" evidence="2">
    <location>
        <begin position="1"/>
        <end position="33"/>
    </location>
</feature>
<proteinExistence type="predicted"/>
<sequence length="356" mass="37545">MHITENNSGKFPAMKSSIILAAVAALVAGAATARDQIRVVGSSTVFPYSQAVAEEFANSTGAASPVVESTGTGGGMQIFCGGVGVDHADMTGASRAMKASEFDLCQSNGVTDITEALIGYDGLSIAHSRQSPAGFNFSLEQLFLGLSAEVPVDGAWAANPYKKWSEIDASLPDVEITVFGPPPTSGTRDAFVELAMHAGCEELDFVKNGGFDGKWVSENCSRMRQDGPFVEAGENDNLIVQRLNADPNALGIFGYSFLFENQDTLAGAAINGILPSADTIADFSYPIARPLYFYIKNAHRGVIPGMSDFIGEFVSEAAIGQGGYLTERGLVSLPESRLETVQKTVLSSVSMERPGS</sequence>
<evidence type="ECO:0000256" key="2">
    <source>
        <dbReference type="SAM" id="SignalP"/>
    </source>
</evidence>
<reference evidence="4 5" key="1">
    <citation type="submission" date="2016-10" db="EMBL/GenBank/DDBJ databases">
        <authorList>
            <person name="de Groot N.N."/>
        </authorList>
    </citation>
    <scope>NUCLEOTIDE SEQUENCE [LARGE SCALE GENOMIC DNA]</scope>
    <source>
        <strain evidence="4 5">DSM 15345</strain>
    </source>
</reference>
<feature type="chain" id="PRO_5011587242" evidence="2">
    <location>
        <begin position="34"/>
        <end position="356"/>
    </location>
</feature>
<dbReference type="InterPro" id="IPR024370">
    <property type="entry name" value="PBP_domain"/>
</dbReference>
<dbReference type="InterPro" id="IPR050811">
    <property type="entry name" value="Phosphate_ABC_transporter"/>
</dbReference>
<evidence type="ECO:0000259" key="3">
    <source>
        <dbReference type="Pfam" id="PF12849"/>
    </source>
</evidence>
<dbReference type="EMBL" id="FNQM01000032">
    <property type="protein sequence ID" value="SEB02627.1"/>
    <property type="molecule type" value="Genomic_DNA"/>
</dbReference>
<dbReference type="PANTHER" id="PTHR30570">
    <property type="entry name" value="PERIPLASMIC PHOSPHATE BINDING COMPONENT OF PHOSPHATE ABC TRANSPORTER"/>
    <property type="match status" value="1"/>
</dbReference>